<dbReference type="EMBL" id="LR798383">
    <property type="protein sequence ID" value="CAB5228123.1"/>
    <property type="molecule type" value="Genomic_DNA"/>
</dbReference>
<organism evidence="2">
    <name type="scientific">uncultured Caudovirales phage</name>
    <dbReference type="NCBI Taxonomy" id="2100421"/>
    <lineage>
        <taxon>Viruses</taxon>
        <taxon>Duplodnaviria</taxon>
        <taxon>Heunggongvirae</taxon>
        <taxon>Uroviricota</taxon>
        <taxon>Caudoviricetes</taxon>
        <taxon>Peduoviridae</taxon>
        <taxon>Maltschvirus</taxon>
        <taxon>Maltschvirus maltsch</taxon>
    </lineage>
</organism>
<name>A0A6J7XB83_9CAUD</name>
<protein>
    <submittedName>
        <fullName evidence="2">Uncharacterized protein</fullName>
    </submittedName>
</protein>
<reference evidence="2" key="1">
    <citation type="submission" date="2020-05" db="EMBL/GenBank/DDBJ databases">
        <authorList>
            <person name="Chiriac C."/>
            <person name="Salcher M."/>
            <person name="Ghai R."/>
            <person name="Kavagutti S V."/>
        </authorList>
    </citation>
    <scope>NUCLEOTIDE SEQUENCE</scope>
</reference>
<accession>A0A6J7XB83</accession>
<evidence type="ECO:0000313" key="2">
    <source>
        <dbReference type="EMBL" id="CAB5228123.1"/>
    </source>
</evidence>
<sequence>MKYIYAKEIGCINMSKYKDIIHTEGNVIHVAFGVPNTTVKTYKDYPISVLRAILNDLNTWEETQSKKITSLAIGIDDLDYPWPSLDK</sequence>
<proteinExistence type="predicted"/>
<evidence type="ECO:0000313" key="1">
    <source>
        <dbReference type="EMBL" id="CAB4212619.1"/>
    </source>
</evidence>
<gene>
    <name evidence="1" type="ORF">UFOVP1437_48</name>
    <name evidence="2" type="ORF">UFOVP1531_17</name>
</gene>
<dbReference type="EMBL" id="LR797382">
    <property type="protein sequence ID" value="CAB4212619.1"/>
    <property type="molecule type" value="Genomic_DNA"/>
</dbReference>